<evidence type="ECO:0000313" key="1">
    <source>
        <dbReference type="EMBL" id="QHT65551.1"/>
    </source>
</evidence>
<evidence type="ECO:0000313" key="2">
    <source>
        <dbReference type="Proteomes" id="UP000480178"/>
    </source>
</evidence>
<keyword evidence="2" id="KW-1185">Reference proteome</keyword>
<dbReference type="Proteomes" id="UP000480178">
    <property type="component" value="Chromosome"/>
</dbReference>
<dbReference type="RefSeq" id="WP_162441635.1">
    <property type="nucleotide sequence ID" value="NZ_CP048222.1"/>
</dbReference>
<organism evidence="1 2">
    <name type="scientific">Rhodocytophaga rosea</name>
    <dbReference type="NCBI Taxonomy" id="2704465"/>
    <lineage>
        <taxon>Bacteria</taxon>
        <taxon>Pseudomonadati</taxon>
        <taxon>Bacteroidota</taxon>
        <taxon>Cytophagia</taxon>
        <taxon>Cytophagales</taxon>
        <taxon>Rhodocytophagaceae</taxon>
        <taxon>Rhodocytophaga</taxon>
    </lineage>
</organism>
<accession>A0A6C0GC72</accession>
<name>A0A6C0GC72_9BACT</name>
<dbReference type="AlphaFoldDB" id="A0A6C0GC72"/>
<reference evidence="1 2" key="1">
    <citation type="submission" date="2020-01" db="EMBL/GenBank/DDBJ databases">
        <authorList>
            <person name="Kim M.K."/>
        </authorList>
    </citation>
    <scope>NUCLEOTIDE SEQUENCE [LARGE SCALE GENOMIC DNA]</scope>
    <source>
        <strain evidence="1 2">172606-1</strain>
    </source>
</reference>
<gene>
    <name evidence="1" type="ORF">GXP67_02160</name>
</gene>
<proteinExistence type="predicted"/>
<sequence length="185" mass="21282">MKIYYTATAKFSQTTHRIWKGYDLNWQGYIAWSNLRHVKEVITLDSTLGKNVVERDNLLDADFLVWEDYIPHLYTSLAYLRSKLAGKDAAIYNLLAVTKEPTEPCEALYLENFDFIGYDLLDVHGDVSALTNCGGFDNTFLPEDLNEYGLLSTYQKAYTIKAALIKNNPDEPHATCHVWAIWRFN</sequence>
<dbReference type="EMBL" id="CP048222">
    <property type="protein sequence ID" value="QHT65551.1"/>
    <property type="molecule type" value="Genomic_DNA"/>
</dbReference>
<dbReference type="KEGG" id="rhoz:GXP67_02160"/>
<protein>
    <submittedName>
        <fullName evidence="1">Uncharacterized protein</fullName>
    </submittedName>
</protein>